<evidence type="ECO:0000256" key="1">
    <source>
        <dbReference type="SAM" id="MobiDB-lite"/>
    </source>
</evidence>
<sequence length="118" mass="13234">GGKTFQKETLKVSPLLDGTKTAASISLRAPAKPDPPPSFPFSFLQPHPKANNSKTATQNPFPARPNLKSTKQPLFLPQNHQRKPSKPPQHNIENPDHQIPTRYVIFGEHRSKADSRRR</sequence>
<gene>
    <name evidence="2" type="ORF">AABB24_036458</name>
</gene>
<feature type="non-terminal residue" evidence="2">
    <location>
        <position position="1"/>
    </location>
</feature>
<feature type="compositionally biased region" description="Basic and acidic residues" evidence="1">
    <location>
        <begin position="107"/>
        <end position="118"/>
    </location>
</feature>
<feature type="region of interest" description="Disordered" evidence="1">
    <location>
        <begin position="1"/>
        <end position="118"/>
    </location>
</feature>
<organism evidence="2 3">
    <name type="scientific">Solanum stoloniferum</name>
    <dbReference type="NCBI Taxonomy" id="62892"/>
    <lineage>
        <taxon>Eukaryota</taxon>
        <taxon>Viridiplantae</taxon>
        <taxon>Streptophyta</taxon>
        <taxon>Embryophyta</taxon>
        <taxon>Tracheophyta</taxon>
        <taxon>Spermatophyta</taxon>
        <taxon>Magnoliopsida</taxon>
        <taxon>eudicotyledons</taxon>
        <taxon>Gunneridae</taxon>
        <taxon>Pentapetalae</taxon>
        <taxon>asterids</taxon>
        <taxon>lamiids</taxon>
        <taxon>Solanales</taxon>
        <taxon>Solanaceae</taxon>
        <taxon>Solanoideae</taxon>
        <taxon>Solaneae</taxon>
        <taxon>Solanum</taxon>
    </lineage>
</organism>
<dbReference type="Proteomes" id="UP001627284">
    <property type="component" value="Unassembled WGS sequence"/>
</dbReference>
<name>A0ABD2REQ4_9SOLN</name>
<feature type="compositionally biased region" description="Polar residues" evidence="1">
    <location>
        <begin position="50"/>
        <end position="60"/>
    </location>
</feature>
<reference evidence="2 3" key="1">
    <citation type="submission" date="2024-05" db="EMBL/GenBank/DDBJ databases">
        <title>De novo assembly of an allotetraploid wild potato.</title>
        <authorList>
            <person name="Hosaka A.J."/>
        </authorList>
    </citation>
    <scope>NUCLEOTIDE SEQUENCE [LARGE SCALE GENOMIC DNA]</scope>
    <source>
        <tissue evidence="2">Young leaves</tissue>
    </source>
</reference>
<evidence type="ECO:0000313" key="2">
    <source>
        <dbReference type="EMBL" id="KAL3329376.1"/>
    </source>
</evidence>
<feature type="compositionally biased region" description="Basic and acidic residues" evidence="1">
    <location>
        <begin position="1"/>
        <end position="10"/>
    </location>
</feature>
<protein>
    <submittedName>
        <fullName evidence="2">Uncharacterized protein</fullName>
    </submittedName>
</protein>
<keyword evidence="3" id="KW-1185">Reference proteome</keyword>
<accession>A0ABD2REQ4</accession>
<proteinExistence type="predicted"/>
<dbReference type="AlphaFoldDB" id="A0ABD2REQ4"/>
<comment type="caution">
    <text evidence="2">The sequence shown here is derived from an EMBL/GenBank/DDBJ whole genome shotgun (WGS) entry which is preliminary data.</text>
</comment>
<dbReference type="EMBL" id="JBJKTR010000021">
    <property type="protein sequence ID" value="KAL3329376.1"/>
    <property type="molecule type" value="Genomic_DNA"/>
</dbReference>
<evidence type="ECO:0000313" key="3">
    <source>
        <dbReference type="Proteomes" id="UP001627284"/>
    </source>
</evidence>